<evidence type="ECO:0000256" key="1">
    <source>
        <dbReference type="SAM" id="MobiDB-lite"/>
    </source>
</evidence>
<evidence type="ECO:0000313" key="2">
    <source>
        <dbReference type="Proteomes" id="UP000887574"/>
    </source>
</evidence>
<reference evidence="3" key="1">
    <citation type="submission" date="2022-11" db="UniProtKB">
        <authorList>
            <consortium name="WormBaseParasite"/>
        </authorList>
    </citation>
    <scope>IDENTIFICATION</scope>
</reference>
<dbReference type="Proteomes" id="UP000887574">
    <property type="component" value="Unplaced"/>
</dbReference>
<name>A0A915DRY0_9BILA</name>
<organism evidence="2 3">
    <name type="scientific">Ditylenchus dipsaci</name>
    <dbReference type="NCBI Taxonomy" id="166011"/>
    <lineage>
        <taxon>Eukaryota</taxon>
        <taxon>Metazoa</taxon>
        <taxon>Ecdysozoa</taxon>
        <taxon>Nematoda</taxon>
        <taxon>Chromadorea</taxon>
        <taxon>Rhabditida</taxon>
        <taxon>Tylenchina</taxon>
        <taxon>Tylenchomorpha</taxon>
        <taxon>Sphaerularioidea</taxon>
        <taxon>Anguinidae</taxon>
        <taxon>Anguininae</taxon>
        <taxon>Ditylenchus</taxon>
    </lineage>
</organism>
<feature type="compositionally biased region" description="Acidic residues" evidence="1">
    <location>
        <begin position="180"/>
        <end position="189"/>
    </location>
</feature>
<proteinExistence type="predicted"/>
<protein>
    <submittedName>
        <fullName evidence="3">Uncharacterized protein</fullName>
    </submittedName>
</protein>
<accession>A0A915DRY0</accession>
<evidence type="ECO:0000313" key="3">
    <source>
        <dbReference type="WBParaSite" id="jg22506"/>
    </source>
</evidence>
<keyword evidence="2" id="KW-1185">Reference proteome</keyword>
<dbReference type="WBParaSite" id="jg22506">
    <property type="protein sequence ID" value="jg22506"/>
    <property type="gene ID" value="jg22506"/>
</dbReference>
<sequence>MMDQLCLGLLSSASSPRSHSQYEEDGQAPAVVSSLVPALDVPETIQLSSSSQLLVSSAEVEFGCSPGMPSAKVVKDRKTCYNNPRNRNWPQPNMNNLDDTRGDELLASLNNDVESPHHGRHQKGYQRDRMRGGKTQQGQQLLPPTIDTEQMRAAIKKLNHEQRINRARGAAAEVARRDANDEDDDPIGH</sequence>
<dbReference type="AlphaFoldDB" id="A0A915DRY0"/>
<feature type="region of interest" description="Disordered" evidence="1">
    <location>
        <begin position="111"/>
        <end position="189"/>
    </location>
</feature>